<dbReference type="AlphaFoldDB" id="A0A1B8U3Y8"/>
<evidence type="ECO:0000256" key="4">
    <source>
        <dbReference type="PROSITE-ProRule" id="PRU00433"/>
    </source>
</evidence>
<name>A0A1B8U3Y8_9FLAO</name>
<evidence type="ECO:0000313" key="7">
    <source>
        <dbReference type="Proteomes" id="UP000092584"/>
    </source>
</evidence>
<keyword evidence="3 4" id="KW-0408">Iron</keyword>
<accession>A0A1B8U3Y8</accession>
<dbReference type="SUPFAM" id="SSF46626">
    <property type="entry name" value="Cytochrome c"/>
    <property type="match status" value="1"/>
</dbReference>
<dbReference type="EMBL" id="LSFM01000001">
    <property type="protein sequence ID" value="OBY66583.1"/>
    <property type="molecule type" value="Genomic_DNA"/>
</dbReference>
<protein>
    <submittedName>
        <fullName evidence="6">Cytochrome C</fullName>
    </submittedName>
</protein>
<comment type="caution">
    <text evidence="6">The sequence shown here is derived from an EMBL/GenBank/DDBJ whole genome shotgun (WGS) entry which is preliminary data.</text>
</comment>
<dbReference type="Proteomes" id="UP000092584">
    <property type="component" value="Unassembled WGS sequence"/>
</dbReference>
<proteinExistence type="predicted"/>
<feature type="domain" description="Cytochrome c" evidence="5">
    <location>
        <begin position="65"/>
        <end position="148"/>
    </location>
</feature>
<dbReference type="PANTHER" id="PTHR40394">
    <property type="entry name" value="LIPOPROTEIN-RELATED"/>
    <property type="match status" value="1"/>
</dbReference>
<dbReference type="Pfam" id="PF13442">
    <property type="entry name" value="Cytochrome_CBB3"/>
    <property type="match status" value="1"/>
</dbReference>
<dbReference type="OrthoDB" id="9796771at2"/>
<dbReference type="PROSITE" id="PS51007">
    <property type="entry name" value="CYTC"/>
    <property type="match status" value="1"/>
</dbReference>
<dbReference type="STRING" id="1774273.LPB03_09300"/>
<evidence type="ECO:0000256" key="3">
    <source>
        <dbReference type="ARBA" id="ARBA00023004"/>
    </source>
</evidence>
<keyword evidence="1 4" id="KW-0349">Heme</keyword>
<dbReference type="GO" id="GO:0020037">
    <property type="term" value="F:heme binding"/>
    <property type="evidence" value="ECO:0007669"/>
    <property type="project" value="InterPro"/>
</dbReference>
<dbReference type="GO" id="GO:0046872">
    <property type="term" value="F:metal ion binding"/>
    <property type="evidence" value="ECO:0007669"/>
    <property type="project" value="UniProtKB-KW"/>
</dbReference>
<organism evidence="6 7">
    <name type="scientific">Polaribacter vadi</name>
    <dbReference type="NCBI Taxonomy" id="1774273"/>
    <lineage>
        <taxon>Bacteria</taxon>
        <taxon>Pseudomonadati</taxon>
        <taxon>Bacteroidota</taxon>
        <taxon>Flavobacteriia</taxon>
        <taxon>Flavobacteriales</taxon>
        <taxon>Flavobacteriaceae</taxon>
    </lineage>
</organism>
<evidence type="ECO:0000256" key="1">
    <source>
        <dbReference type="ARBA" id="ARBA00022617"/>
    </source>
</evidence>
<reference evidence="7" key="1">
    <citation type="submission" date="2016-02" db="EMBL/GenBank/DDBJ databases">
        <authorList>
            <person name="Shin S.-K."/>
            <person name="Yi H."/>
            <person name="Kim E."/>
        </authorList>
    </citation>
    <scope>NUCLEOTIDE SEQUENCE [LARGE SCALE GENOMIC DNA]</scope>
    <source>
        <strain evidence="7">LPB0003</strain>
    </source>
</reference>
<dbReference type="PANTHER" id="PTHR40394:SF2">
    <property type="entry name" value="QUINOL:CYTOCHROME C OXIDOREDUCTASE MEMBRANE PROTEIN"/>
    <property type="match status" value="1"/>
</dbReference>
<dbReference type="InterPro" id="IPR009056">
    <property type="entry name" value="Cyt_c-like_dom"/>
</dbReference>
<dbReference type="InterPro" id="IPR036909">
    <property type="entry name" value="Cyt_c-like_dom_sf"/>
</dbReference>
<keyword evidence="7" id="KW-1185">Reference proteome</keyword>
<dbReference type="GO" id="GO:0009055">
    <property type="term" value="F:electron transfer activity"/>
    <property type="evidence" value="ECO:0007669"/>
    <property type="project" value="InterPro"/>
</dbReference>
<evidence type="ECO:0000256" key="2">
    <source>
        <dbReference type="ARBA" id="ARBA00022723"/>
    </source>
</evidence>
<dbReference type="KEGG" id="pob:LPB03_09300"/>
<dbReference type="Gene3D" id="1.10.760.10">
    <property type="entry name" value="Cytochrome c-like domain"/>
    <property type="match status" value="1"/>
</dbReference>
<sequence length="153" mass="16967">MPDMYVSIPYDTDDAEGLKGEPVNSKPVAGTIPRGGHPSYDIPNTAEGYEKAKAEVTNPIEATEENLSNGKAMYEIYCISCHGKKGDGNGYLSQAEKFEGIPSYKDRDINAGSIYHVIIHGKNLMGSHSSQLTYNERWQVIHYVEQLRSDLLK</sequence>
<evidence type="ECO:0000259" key="5">
    <source>
        <dbReference type="PROSITE" id="PS51007"/>
    </source>
</evidence>
<evidence type="ECO:0000313" key="6">
    <source>
        <dbReference type="EMBL" id="OBY66583.1"/>
    </source>
</evidence>
<keyword evidence="2 4" id="KW-0479">Metal-binding</keyword>
<gene>
    <name evidence="6" type="ORF">LPB3_00235</name>
</gene>